<dbReference type="EMBL" id="JACOQI010000013">
    <property type="protein sequence ID" value="MBC5771192.1"/>
    <property type="molecule type" value="Genomic_DNA"/>
</dbReference>
<accession>A0A923MI78</accession>
<dbReference type="AlphaFoldDB" id="A0A923MI78"/>
<dbReference type="RefSeq" id="WP_118729390.1">
    <property type="nucleotide sequence ID" value="NZ_JACOQI010000013.1"/>
</dbReference>
<evidence type="ECO:0000313" key="1">
    <source>
        <dbReference type="EMBL" id="MBC5771192.1"/>
    </source>
</evidence>
<name>A0A923MI78_9FIRM</name>
<comment type="caution">
    <text evidence="1">The sequence shown here is derived from an EMBL/GenBank/DDBJ whole genome shotgun (WGS) entry which is preliminary data.</text>
</comment>
<reference evidence="1" key="1">
    <citation type="submission" date="2020-08" db="EMBL/GenBank/DDBJ databases">
        <title>Genome public.</title>
        <authorList>
            <person name="Liu C."/>
            <person name="Sun Q."/>
        </authorList>
    </citation>
    <scope>NUCLEOTIDE SEQUENCE</scope>
    <source>
        <strain evidence="1">BX15</strain>
    </source>
</reference>
<dbReference type="Proteomes" id="UP000620327">
    <property type="component" value="Unassembled WGS sequence"/>
</dbReference>
<proteinExistence type="predicted"/>
<gene>
    <name evidence="1" type="ORF">H8Z83_12840</name>
</gene>
<keyword evidence="2" id="KW-1185">Reference proteome</keyword>
<protein>
    <submittedName>
        <fullName evidence="1">Uncharacterized protein</fullName>
    </submittedName>
</protein>
<evidence type="ECO:0000313" key="2">
    <source>
        <dbReference type="Proteomes" id="UP000620327"/>
    </source>
</evidence>
<sequence>MKINITDEIRQEILDTLNRDTAKEYFEKLRDTEKNPTRGQVYAYRSWEQSTEDRADMFEVRALPWGSQIKDGVMKEFVAALTAADIDEIIVTDQSTALMESVHALVAEGAYLEGVGTVTRDPLHDPSGRREVKGLVFRF</sequence>
<organism evidence="1 2">
    <name type="scientific">Dysosmobacter segnis</name>
    <dbReference type="NCBI Taxonomy" id="2763042"/>
    <lineage>
        <taxon>Bacteria</taxon>
        <taxon>Bacillati</taxon>
        <taxon>Bacillota</taxon>
        <taxon>Clostridia</taxon>
        <taxon>Eubacteriales</taxon>
        <taxon>Oscillospiraceae</taxon>
        <taxon>Dysosmobacter</taxon>
    </lineage>
</organism>